<proteinExistence type="predicted"/>
<sequence length="425" mass="44192">MSRPSSTAPDAGGRGAGSYRQAAPLSKRPALTARDRHASAPTETHPAGRGQPRLGLAGLTFVIPFFFLLAAALGGAEASLLVLGPLTTFALPVIGMIAFWWQDWPGTGLRSGWSGLVDTLIALAAGTALTVLGQIVVSRFDLRGLFTANAGLGHPPTFPTTIGLGASTFTAILQLTLVCERWPLRRLGRIWSGAAALVVSWAAAVVAYLTLVNLDQVPASMRAAEGLRNPHGPVPAPVYGALLITLGVWQVVIFVVLRGLPFTLIPHQGLRLLAGNLGIAAVTAGSFALLRGVAGWEPGRIDAFGGAVIASGLLVAMLFEGWPATRLPPAPGRTLLFVLVAAVATVVYLALRAYAAQVDFRRATVDDWVALASLNFLALGIVLHVAVWRRWPVVADRPHGASSGASSGGPGGGPAGRPDRRRSGS</sequence>
<feature type="compositionally biased region" description="Gly residues" evidence="1">
    <location>
        <begin position="406"/>
        <end position="415"/>
    </location>
</feature>
<protein>
    <submittedName>
        <fullName evidence="3">Uncharacterized protein</fullName>
    </submittedName>
</protein>
<name>A0A8J3VU17_9ACTN</name>
<feature type="region of interest" description="Disordered" evidence="1">
    <location>
        <begin position="398"/>
        <end position="425"/>
    </location>
</feature>
<feature type="transmembrane region" description="Helical" evidence="2">
    <location>
        <begin position="334"/>
        <end position="356"/>
    </location>
</feature>
<dbReference type="EMBL" id="BONZ01000068">
    <property type="protein sequence ID" value="GIH18594.1"/>
    <property type="molecule type" value="Genomic_DNA"/>
</dbReference>
<organism evidence="3 4">
    <name type="scientific">Rugosimonospora africana</name>
    <dbReference type="NCBI Taxonomy" id="556532"/>
    <lineage>
        <taxon>Bacteria</taxon>
        <taxon>Bacillati</taxon>
        <taxon>Actinomycetota</taxon>
        <taxon>Actinomycetes</taxon>
        <taxon>Micromonosporales</taxon>
        <taxon>Micromonosporaceae</taxon>
        <taxon>Rugosimonospora</taxon>
    </lineage>
</organism>
<keyword evidence="4" id="KW-1185">Reference proteome</keyword>
<dbReference type="RefSeq" id="WP_239134162.1">
    <property type="nucleotide sequence ID" value="NZ_BONZ01000068.1"/>
</dbReference>
<feature type="transmembrane region" description="Helical" evidence="2">
    <location>
        <begin position="303"/>
        <end position="322"/>
    </location>
</feature>
<feature type="transmembrane region" description="Helical" evidence="2">
    <location>
        <begin position="113"/>
        <end position="137"/>
    </location>
</feature>
<feature type="region of interest" description="Disordered" evidence="1">
    <location>
        <begin position="1"/>
        <end position="51"/>
    </location>
</feature>
<feature type="transmembrane region" description="Helical" evidence="2">
    <location>
        <begin position="368"/>
        <end position="388"/>
    </location>
</feature>
<feature type="transmembrane region" description="Helical" evidence="2">
    <location>
        <begin position="80"/>
        <end position="101"/>
    </location>
</feature>
<evidence type="ECO:0000256" key="2">
    <source>
        <dbReference type="SAM" id="Phobius"/>
    </source>
</evidence>
<feature type="transmembrane region" description="Helical" evidence="2">
    <location>
        <begin position="190"/>
        <end position="211"/>
    </location>
</feature>
<accession>A0A8J3VU17</accession>
<feature type="transmembrane region" description="Helical" evidence="2">
    <location>
        <begin position="238"/>
        <end position="260"/>
    </location>
</feature>
<evidence type="ECO:0000256" key="1">
    <source>
        <dbReference type="SAM" id="MobiDB-lite"/>
    </source>
</evidence>
<gene>
    <name evidence="3" type="ORF">Raf01_67660</name>
</gene>
<evidence type="ECO:0000313" key="3">
    <source>
        <dbReference type="EMBL" id="GIH18594.1"/>
    </source>
</evidence>
<dbReference type="AlphaFoldDB" id="A0A8J3VU17"/>
<reference evidence="3" key="1">
    <citation type="submission" date="2021-01" db="EMBL/GenBank/DDBJ databases">
        <title>Whole genome shotgun sequence of Rugosimonospora africana NBRC 104875.</title>
        <authorList>
            <person name="Komaki H."/>
            <person name="Tamura T."/>
        </authorList>
    </citation>
    <scope>NUCLEOTIDE SEQUENCE</scope>
    <source>
        <strain evidence="3">NBRC 104875</strain>
    </source>
</reference>
<keyword evidence="2" id="KW-1133">Transmembrane helix</keyword>
<evidence type="ECO:0000313" key="4">
    <source>
        <dbReference type="Proteomes" id="UP000642748"/>
    </source>
</evidence>
<feature type="transmembrane region" description="Helical" evidence="2">
    <location>
        <begin position="54"/>
        <end position="74"/>
    </location>
</feature>
<dbReference type="Proteomes" id="UP000642748">
    <property type="component" value="Unassembled WGS sequence"/>
</dbReference>
<feature type="transmembrane region" description="Helical" evidence="2">
    <location>
        <begin position="272"/>
        <end position="291"/>
    </location>
</feature>
<comment type="caution">
    <text evidence="3">The sequence shown here is derived from an EMBL/GenBank/DDBJ whole genome shotgun (WGS) entry which is preliminary data.</text>
</comment>
<keyword evidence="2" id="KW-0472">Membrane</keyword>
<keyword evidence="2" id="KW-0812">Transmembrane</keyword>
<feature type="transmembrane region" description="Helical" evidence="2">
    <location>
        <begin position="157"/>
        <end position="178"/>
    </location>
</feature>